<evidence type="ECO:0000313" key="2">
    <source>
        <dbReference type="EMBL" id="MBM3316985.1"/>
    </source>
</evidence>
<keyword evidence="1" id="KW-0812">Transmembrane</keyword>
<dbReference type="EMBL" id="VGIY01000062">
    <property type="protein sequence ID" value="MBM3316985.1"/>
    <property type="molecule type" value="Genomic_DNA"/>
</dbReference>
<accession>A0A937X7I5</accession>
<keyword evidence="1" id="KW-1133">Transmembrane helix</keyword>
<feature type="transmembrane region" description="Helical" evidence="1">
    <location>
        <begin position="82"/>
        <end position="100"/>
    </location>
</feature>
<organism evidence="2 3">
    <name type="scientific">Eiseniibacteriota bacterium</name>
    <dbReference type="NCBI Taxonomy" id="2212470"/>
    <lineage>
        <taxon>Bacteria</taxon>
        <taxon>Candidatus Eiseniibacteriota</taxon>
    </lineage>
</organism>
<gene>
    <name evidence="2" type="ORF">FJY75_03940</name>
</gene>
<dbReference type="Proteomes" id="UP000748308">
    <property type="component" value="Unassembled WGS sequence"/>
</dbReference>
<name>A0A937X7I5_UNCEI</name>
<dbReference type="AlphaFoldDB" id="A0A937X7I5"/>
<evidence type="ECO:0000313" key="3">
    <source>
        <dbReference type="Proteomes" id="UP000748308"/>
    </source>
</evidence>
<protein>
    <recommendedName>
        <fullName evidence="4">DUF883 domain-containing protein</fullName>
    </recommendedName>
</protein>
<keyword evidence="1" id="KW-0472">Membrane</keyword>
<evidence type="ECO:0000256" key="1">
    <source>
        <dbReference type="SAM" id="Phobius"/>
    </source>
</evidence>
<sequence>MNATMTSNEKISEALRLLDAAAREKKDELRGLMTDKYNSLKDVVVETERNLVGRIAQAADTGAIRAKKAAAEVDERVHEHPWPYIGGVALGALLIGYILGRNQK</sequence>
<reference evidence="2" key="1">
    <citation type="submission" date="2019-03" db="EMBL/GenBank/DDBJ databases">
        <title>Lake Tanganyika Metagenome-Assembled Genomes (MAGs).</title>
        <authorList>
            <person name="Tran P."/>
        </authorList>
    </citation>
    <scope>NUCLEOTIDE SEQUENCE</scope>
    <source>
        <strain evidence="2">M_DeepCast_400m_m2_100</strain>
    </source>
</reference>
<proteinExistence type="predicted"/>
<evidence type="ECO:0008006" key="4">
    <source>
        <dbReference type="Google" id="ProtNLM"/>
    </source>
</evidence>
<comment type="caution">
    <text evidence="2">The sequence shown here is derived from an EMBL/GenBank/DDBJ whole genome shotgun (WGS) entry which is preliminary data.</text>
</comment>